<proteinExistence type="predicted"/>
<keyword evidence="3" id="KW-1185">Reference proteome</keyword>
<dbReference type="Proteomes" id="UP000799436">
    <property type="component" value="Unassembled WGS sequence"/>
</dbReference>
<evidence type="ECO:0000256" key="1">
    <source>
        <dbReference type="SAM" id="MobiDB-lite"/>
    </source>
</evidence>
<feature type="compositionally biased region" description="Polar residues" evidence="1">
    <location>
        <begin position="46"/>
        <end position="56"/>
    </location>
</feature>
<feature type="compositionally biased region" description="Basic and acidic residues" evidence="1">
    <location>
        <begin position="18"/>
        <end position="28"/>
    </location>
</feature>
<sequence length="549" mass="60832">MFDDHTQAPCSNPGRHAIRADSVRRDAEPEAAEDNMVPVGSGEAIATSNGNDSNPAVNVAVQIDRPEPSLEEAHVLSETEFQLTPSAVLDSSEQVDGEFKNLLPHIDADTRGPSNLRSTSTKIAHLRAAFEKEGASADMVQSKRRFHSADRGTDRLAEKEREYWKEIGHLRDERDKEAEVKQLFQARCVELEDEIELLKQRVGARDGKVQEDDRGTKESARDSKISSEMGSPFSDVFGDVEAERKKQKDVDMPTAELHIPQTRSAQVEILERQIADLKRTISTATRMDPVRADTDLAQEMGVLHHELQNWTVNTYRRAKADSTPAEMVAKLNMVAAAPYVDALRRVYATYDASAKLAIYQSTAMAYILEIFTANLLFGLGSSEQEWQARVIQTAESLTHVLSPHAYNRWRSVTLDVIRHTNSLQEATEAVGMSIVEKICAALAAVSDVAATGSQRLALNNIIRRTISLAHLFRVQRAQYEFTLPTAGSSFRGEIMDDIAAEDDDLGQCRPIRCATFLSVVKVGDEFGDSLHLRNVLVKAKVLCTTSDDS</sequence>
<reference evidence="2" key="1">
    <citation type="journal article" date="2020" name="Stud. Mycol.">
        <title>101 Dothideomycetes genomes: a test case for predicting lifestyles and emergence of pathogens.</title>
        <authorList>
            <person name="Haridas S."/>
            <person name="Albert R."/>
            <person name="Binder M."/>
            <person name="Bloem J."/>
            <person name="Labutti K."/>
            <person name="Salamov A."/>
            <person name="Andreopoulos B."/>
            <person name="Baker S."/>
            <person name="Barry K."/>
            <person name="Bills G."/>
            <person name="Bluhm B."/>
            <person name="Cannon C."/>
            <person name="Castanera R."/>
            <person name="Culley D."/>
            <person name="Daum C."/>
            <person name="Ezra D."/>
            <person name="Gonzalez J."/>
            <person name="Henrissat B."/>
            <person name="Kuo A."/>
            <person name="Liang C."/>
            <person name="Lipzen A."/>
            <person name="Lutzoni F."/>
            <person name="Magnuson J."/>
            <person name="Mondo S."/>
            <person name="Nolan M."/>
            <person name="Ohm R."/>
            <person name="Pangilinan J."/>
            <person name="Park H.-J."/>
            <person name="Ramirez L."/>
            <person name="Alfaro M."/>
            <person name="Sun H."/>
            <person name="Tritt A."/>
            <person name="Yoshinaga Y."/>
            <person name="Zwiers L.-H."/>
            <person name="Turgeon B."/>
            <person name="Goodwin S."/>
            <person name="Spatafora J."/>
            <person name="Crous P."/>
            <person name="Grigoriev I."/>
        </authorList>
    </citation>
    <scope>NUCLEOTIDE SEQUENCE</scope>
    <source>
        <strain evidence="2">CBS 116005</strain>
    </source>
</reference>
<feature type="compositionally biased region" description="Basic and acidic residues" evidence="1">
    <location>
        <begin position="203"/>
        <end position="225"/>
    </location>
</feature>
<organism evidence="2 3">
    <name type="scientific">Teratosphaeria nubilosa</name>
    <dbReference type="NCBI Taxonomy" id="161662"/>
    <lineage>
        <taxon>Eukaryota</taxon>
        <taxon>Fungi</taxon>
        <taxon>Dikarya</taxon>
        <taxon>Ascomycota</taxon>
        <taxon>Pezizomycotina</taxon>
        <taxon>Dothideomycetes</taxon>
        <taxon>Dothideomycetidae</taxon>
        <taxon>Mycosphaerellales</taxon>
        <taxon>Teratosphaeriaceae</taxon>
        <taxon>Teratosphaeria</taxon>
    </lineage>
</organism>
<gene>
    <name evidence="2" type="ORF">EJ03DRAFT_136031</name>
</gene>
<accession>A0A6G1L644</accession>
<evidence type="ECO:0000313" key="3">
    <source>
        <dbReference type="Proteomes" id="UP000799436"/>
    </source>
</evidence>
<dbReference type="AlphaFoldDB" id="A0A6G1L644"/>
<dbReference type="OrthoDB" id="5328813at2759"/>
<evidence type="ECO:0000313" key="2">
    <source>
        <dbReference type="EMBL" id="KAF2768062.1"/>
    </source>
</evidence>
<name>A0A6G1L644_9PEZI</name>
<dbReference type="EMBL" id="ML995848">
    <property type="protein sequence ID" value="KAF2768062.1"/>
    <property type="molecule type" value="Genomic_DNA"/>
</dbReference>
<feature type="region of interest" description="Disordered" evidence="1">
    <location>
        <begin position="203"/>
        <end position="235"/>
    </location>
</feature>
<feature type="region of interest" description="Disordered" evidence="1">
    <location>
        <begin position="1"/>
        <end position="56"/>
    </location>
</feature>
<protein>
    <submittedName>
        <fullName evidence="2">Uncharacterized protein</fullName>
    </submittedName>
</protein>